<proteinExistence type="predicted"/>
<dbReference type="PaxDb" id="65489-OBART05G10190.1"/>
<evidence type="ECO:0000313" key="2">
    <source>
        <dbReference type="Proteomes" id="UP000026960"/>
    </source>
</evidence>
<accession>A0A0D3G5J0</accession>
<evidence type="ECO:0000313" key="1">
    <source>
        <dbReference type="EnsemblPlants" id="OBART05G10190.1"/>
    </source>
</evidence>
<keyword evidence="2" id="KW-1185">Reference proteome</keyword>
<reference evidence="1" key="1">
    <citation type="journal article" date="2009" name="Rice">
        <title>De Novo Next Generation Sequencing of Plant Genomes.</title>
        <authorList>
            <person name="Rounsley S."/>
            <person name="Marri P.R."/>
            <person name="Yu Y."/>
            <person name="He R."/>
            <person name="Sisneros N."/>
            <person name="Goicoechea J.L."/>
            <person name="Lee S.J."/>
            <person name="Angelova A."/>
            <person name="Kudrna D."/>
            <person name="Luo M."/>
            <person name="Affourtit J."/>
            <person name="Desany B."/>
            <person name="Knight J."/>
            <person name="Niazi F."/>
            <person name="Egholm M."/>
            <person name="Wing R.A."/>
        </authorList>
    </citation>
    <scope>NUCLEOTIDE SEQUENCE [LARGE SCALE GENOMIC DNA]</scope>
    <source>
        <strain evidence="1">cv. IRGC 105608</strain>
    </source>
</reference>
<dbReference type="AlphaFoldDB" id="A0A0D3G5J0"/>
<protein>
    <submittedName>
        <fullName evidence="1">Uncharacterized protein</fullName>
    </submittedName>
</protein>
<dbReference type="Gramene" id="OBART05G10190.1">
    <property type="protein sequence ID" value="OBART05G10190.1"/>
    <property type="gene ID" value="OBART05G10190"/>
</dbReference>
<dbReference type="EnsemblPlants" id="OBART05G10190.1">
    <property type="protein sequence ID" value="OBART05G10190.1"/>
    <property type="gene ID" value="OBART05G10190"/>
</dbReference>
<dbReference type="HOGENOM" id="CLU_2561950_0_0_1"/>
<dbReference type="Proteomes" id="UP000026960">
    <property type="component" value="Chromosome 5"/>
</dbReference>
<sequence>MAQLGATKREFVEGPATKLLLVGAMARVVGMGGGGGASGEDPRGGDACSPSSWGEVAKLGHRCRLAEHLGGSASLRDVGSQN</sequence>
<name>A0A0D3G5J0_9ORYZ</name>
<reference evidence="1" key="2">
    <citation type="submission" date="2015-03" db="UniProtKB">
        <authorList>
            <consortium name="EnsemblPlants"/>
        </authorList>
    </citation>
    <scope>IDENTIFICATION</scope>
</reference>
<organism evidence="1">
    <name type="scientific">Oryza barthii</name>
    <dbReference type="NCBI Taxonomy" id="65489"/>
    <lineage>
        <taxon>Eukaryota</taxon>
        <taxon>Viridiplantae</taxon>
        <taxon>Streptophyta</taxon>
        <taxon>Embryophyta</taxon>
        <taxon>Tracheophyta</taxon>
        <taxon>Spermatophyta</taxon>
        <taxon>Magnoliopsida</taxon>
        <taxon>Liliopsida</taxon>
        <taxon>Poales</taxon>
        <taxon>Poaceae</taxon>
        <taxon>BOP clade</taxon>
        <taxon>Oryzoideae</taxon>
        <taxon>Oryzeae</taxon>
        <taxon>Oryzinae</taxon>
        <taxon>Oryza</taxon>
    </lineage>
</organism>